<name>A0A372GDY1_9ACTN</name>
<dbReference type="InterPro" id="IPR000182">
    <property type="entry name" value="GNAT_dom"/>
</dbReference>
<keyword evidence="3" id="KW-1185">Reference proteome</keyword>
<evidence type="ECO:0000313" key="3">
    <source>
        <dbReference type="Proteomes" id="UP000262882"/>
    </source>
</evidence>
<dbReference type="Proteomes" id="UP000262882">
    <property type="component" value="Unassembled WGS sequence"/>
</dbReference>
<dbReference type="Pfam" id="PF13508">
    <property type="entry name" value="Acetyltransf_7"/>
    <property type="match status" value="1"/>
</dbReference>
<dbReference type="PROSITE" id="PS51186">
    <property type="entry name" value="GNAT"/>
    <property type="match status" value="1"/>
</dbReference>
<evidence type="ECO:0000313" key="2">
    <source>
        <dbReference type="EMBL" id="RFS83576.1"/>
    </source>
</evidence>
<accession>A0A372GDY1</accession>
<sequence>MSPLTKEQPVAGSAPSACHVEPMASIDDSGLTDFYERVLVPNFPADELEAEANFIASVRSGGTHVLAARTPAGDILGGAVGDWFGGSQVALLSYLAVRPGVRSGGIGTQLMAAATDAWTARWNPRLLVAEIEDPRYHHATAYGDPRARLRFYERLDVRFLPIPYFQPALGKSGRRVPGLMLMVFGGTVLPRREGMVNGAHVEEFLTEYFEVCEGPPATDDLQLKRLLEACRAPGGLPLLSAAELPDPRNNEPGSL</sequence>
<feature type="domain" description="N-acetyltransferase" evidence="1">
    <location>
        <begin position="18"/>
        <end position="208"/>
    </location>
</feature>
<dbReference type="CDD" id="cd04301">
    <property type="entry name" value="NAT_SF"/>
    <property type="match status" value="1"/>
</dbReference>
<reference evidence="2 3" key="1">
    <citation type="submission" date="2018-08" db="EMBL/GenBank/DDBJ databases">
        <title>Actinomadura spongicola sp. nov., isolated from marine sponge Leucetta chagosensis.</title>
        <authorList>
            <person name="Li L."/>
            <person name="Lin H.W."/>
        </authorList>
    </citation>
    <scope>NUCLEOTIDE SEQUENCE [LARGE SCALE GENOMIC DNA]</scope>
    <source>
        <strain evidence="2 3">LHW52907</strain>
    </source>
</reference>
<protein>
    <submittedName>
        <fullName evidence="2">GNAT family N-acetyltransferase</fullName>
    </submittedName>
</protein>
<evidence type="ECO:0000259" key="1">
    <source>
        <dbReference type="PROSITE" id="PS51186"/>
    </source>
</evidence>
<dbReference type="GO" id="GO:0016747">
    <property type="term" value="F:acyltransferase activity, transferring groups other than amino-acyl groups"/>
    <property type="evidence" value="ECO:0007669"/>
    <property type="project" value="InterPro"/>
</dbReference>
<comment type="caution">
    <text evidence="2">The sequence shown here is derived from an EMBL/GenBank/DDBJ whole genome shotgun (WGS) entry which is preliminary data.</text>
</comment>
<organism evidence="2 3">
    <name type="scientific">Actinomadura spongiicola</name>
    <dbReference type="NCBI Taxonomy" id="2303421"/>
    <lineage>
        <taxon>Bacteria</taxon>
        <taxon>Bacillati</taxon>
        <taxon>Actinomycetota</taxon>
        <taxon>Actinomycetes</taxon>
        <taxon>Streptosporangiales</taxon>
        <taxon>Thermomonosporaceae</taxon>
        <taxon>Actinomadura</taxon>
    </lineage>
</organism>
<dbReference type="SUPFAM" id="SSF55729">
    <property type="entry name" value="Acyl-CoA N-acyltransferases (Nat)"/>
    <property type="match status" value="1"/>
</dbReference>
<proteinExistence type="predicted"/>
<gene>
    <name evidence="2" type="ORF">D0T12_21325</name>
</gene>
<dbReference type="InterPro" id="IPR016181">
    <property type="entry name" value="Acyl_CoA_acyltransferase"/>
</dbReference>
<dbReference type="AlphaFoldDB" id="A0A372GDY1"/>
<dbReference type="Gene3D" id="3.40.630.30">
    <property type="match status" value="1"/>
</dbReference>
<keyword evidence="2" id="KW-0808">Transferase</keyword>
<dbReference type="EMBL" id="QVNQ01000006">
    <property type="protein sequence ID" value="RFS83576.1"/>
    <property type="molecule type" value="Genomic_DNA"/>
</dbReference>